<comment type="caution">
    <text evidence="7">The sequence shown here is derived from an EMBL/GenBank/DDBJ whole genome shotgun (WGS) entry which is preliminary data.</text>
</comment>
<dbReference type="PANTHER" id="PTHR31009">
    <property type="entry name" value="S-ADENOSYL-L-METHIONINE:CARBOXYL METHYLTRANSFERASE FAMILY PROTEIN"/>
    <property type="match status" value="1"/>
</dbReference>
<proteinExistence type="inferred from homology"/>
<dbReference type="Gene3D" id="3.40.50.150">
    <property type="entry name" value="Vaccinia Virus protein VP39"/>
    <property type="match status" value="1"/>
</dbReference>
<feature type="domain" description="Reverse transcriptase zinc-binding" evidence="6">
    <location>
        <begin position="126"/>
        <end position="189"/>
    </location>
</feature>
<evidence type="ECO:0000256" key="3">
    <source>
        <dbReference type="ARBA" id="ARBA00022679"/>
    </source>
</evidence>
<dbReference type="GO" id="GO:0008168">
    <property type="term" value="F:methyltransferase activity"/>
    <property type="evidence" value="ECO:0007669"/>
    <property type="project" value="UniProtKB-KW"/>
</dbReference>
<evidence type="ECO:0000256" key="4">
    <source>
        <dbReference type="ARBA" id="ARBA00022723"/>
    </source>
</evidence>
<keyword evidence="2" id="KW-0489">Methyltransferase</keyword>
<dbReference type="EMBL" id="SZYD01000015">
    <property type="protein sequence ID" value="KAD3640741.1"/>
    <property type="molecule type" value="Genomic_DNA"/>
</dbReference>
<protein>
    <recommendedName>
        <fullName evidence="6">Reverse transcriptase zinc-binding domain-containing protein</fullName>
    </recommendedName>
</protein>
<keyword evidence="8" id="KW-1185">Reference proteome</keyword>
<evidence type="ECO:0000256" key="1">
    <source>
        <dbReference type="ARBA" id="ARBA00007967"/>
    </source>
</evidence>
<dbReference type="GO" id="GO:0046872">
    <property type="term" value="F:metal ion binding"/>
    <property type="evidence" value="ECO:0007669"/>
    <property type="project" value="UniProtKB-KW"/>
</dbReference>
<dbReference type="InterPro" id="IPR042086">
    <property type="entry name" value="MeTrfase_capping"/>
</dbReference>
<dbReference type="GO" id="GO:0032259">
    <property type="term" value="P:methylation"/>
    <property type="evidence" value="ECO:0007669"/>
    <property type="project" value="UniProtKB-KW"/>
</dbReference>
<dbReference type="AlphaFoldDB" id="A0A5N6MK82"/>
<reference evidence="7 8" key="1">
    <citation type="submission" date="2019-05" db="EMBL/GenBank/DDBJ databases">
        <title>Mikania micrantha, genome provides insights into the molecular mechanism of rapid growth.</title>
        <authorList>
            <person name="Liu B."/>
        </authorList>
    </citation>
    <scope>NUCLEOTIDE SEQUENCE [LARGE SCALE GENOMIC DNA]</scope>
    <source>
        <strain evidence="7">NLD-2019</strain>
        <tissue evidence="7">Leaf</tissue>
    </source>
</reference>
<evidence type="ECO:0000313" key="8">
    <source>
        <dbReference type="Proteomes" id="UP000326396"/>
    </source>
</evidence>
<dbReference type="InterPro" id="IPR029063">
    <property type="entry name" value="SAM-dependent_MTases_sf"/>
</dbReference>
<dbReference type="Proteomes" id="UP000326396">
    <property type="component" value="Linkage Group LG5"/>
</dbReference>
<evidence type="ECO:0000256" key="5">
    <source>
        <dbReference type="ARBA" id="ARBA00022842"/>
    </source>
</evidence>
<accession>A0A5N6MK82</accession>
<evidence type="ECO:0000259" key="6">
    <source>
        <dbReference type="Pfam" id="PF13966"/>
    </source>
</evidence>
<keyword evidence="4" id="KW-0479">Metal-binding</keyword>
<name>A0A5N6MK82_9ASTR</name>
<dbReference type="Pfam" id="PF03492">
    <property type="entry name" value="Methyltransf_7"/>
    <property type="match status" value="1"/>
</dbReference>
<dbReference type="OrthoDB" id="1523883at2759"/>
<dbReference type="InterPro" id="IPR026960">
    <property type="entry name" value="RVT-Znf"/>
</dbReference>
<organism evidence="7 8">
    <name type="scientific">Mikania micrantha</name>
    <name type="common">bitter vine</name>
    <dbReference type="NCBI Taxonomy" id="192012"/>
    <lineage>
        <taxon>Eukaryota</taxon>
        <taxon>Viridiplantae</taxon>
        <taxon>Streptophyta</taxon>
        <taxon>Embryophyta</taxon>
        <taxon>Tracheophyta</taxon>
        <taxon>Spermatophyta</taxon>
        <taxon>Magnoliopsida</taxon>
        <taxon>eudicotyledons</taxon>
        <taxon>Gunneridae</taxon>
        <taxon>Pentapetalae</taxon>
        <taxon>asterids</taxon>
        <taxon>campanulids</taxon>
        <taxon>Asterales</taxon>
        <taxon>Asteraceae</taxon>
        <taxon>Asteroideae</taxon>
        <taxon>Heliantheae alliance</taxon>
        <taxon>Eupatorieae</taxon>
        <taxon>Mikania</taxon>
    </lineage>
</organism>
<keyword evidence="3" id="KW-0808">Transferase</keyword>
<dbReference type="InterPro" id="IPR005299">
    <property type="entry name" value="MeTrfase_7"/>
</dbReference>
<gene>
    <name evidence="7" type="ORF">E3N88_29964</name>
</gene>
<dbReference type="Pfam" id="PF13966">
    <property type="entry name" value="zf-RVT"/>
    <property type="match status" value="1"/>
</dbReference>
<dbReference type="SUPFAM" id="SSF53335">
    <property type="entry name" value="S-adenosyl-L-methionine-dependent methyltransferases"/>
    <property type="match status" value="1"/>
</dbReference>
<sequence>MNLLGKLKCSIENGAKVKFWIDNWNQVGVLKDRFPRLFSLEAYKECSIKDRMQWVDGLVLNWSWDVNSLDAFQLCEYMDCLNVINSSKISSKEDKWLWGDGAGVVDFIIKEAGISIELLSLPTDPYVHVWNPWVPIKVNFHCWKAALNRLPTKVELISRNINIPSDVCGLRNSGLESIDHLLSACNFAKDKKASDMVKHITLKNLEETYVSSTPESLDIADLGCSCGQNTLSTIREMVETIYKLAHKFSNIPPPEYRVYLNDLPTNDFNAVFKILPDFYKDLNNRRHVRCQKLESSVYIAGYPGTFYGRLFPDKCLHFIYSSYSLHWLSKIPPGLYDKEGHSINKGRFYISKSSSLQVSKAYFNQFQEDFSLFLQSRSKEVLSGGRMVLIMLGRRDQNHVDRGNSFLRELLSQSFATLVSKGEVKQEKVDEYDAQFYAPSRNELEDEVKKDGSFKLELFEMFEIEHYTGPYMSHGIAVARTIQAIQESMISRHFGEEILDNLFENYGNLIDEEMGIEDIKPISFIIVLKRL</sequence>
<keyword evidence="5" id="KW-0460">Magnesium</keyword>
<comment type="similarity">
    <text evidence="1">Belongs to the methyltransferase superfamily. Type-7 methyltransferase family.</text>
</comment>
<dbReference type="Gene3D" id="1.10.1200.270">
    <property type="entry name" value="Methyltransferase, alpha-helical capping domain"/>
    <property type="match status" value="1"/>
</dbReference>
<evidence type="ECO:0000256" key="2">
    <source>
        <dbReference type="ARBA" id="ARBA00022603"/>
    </source>
</evidence>
<evidence type="ECO:0000313" key="7">
    <source>
        <dbReference type="EMBL" id="KAD3640741.1"/>
    </source>
</evidence>